<dbReference type="RefSeq" id="XP_006825602.1">
    <property type="nucleotide sequence ID" value="XM_006825539.1"/>
</dbReference>
<comment type="catalytic activity">
    <reaction evidence="1">
        <text>Hydrolysis of an N(4)-(acetyl-beta-D-glucosaminyl)asparagine residue in which the glucosamine residue may be further glycosylated, to yield a (substituted) N-acetyl-beta-D-glucosaminylamine and a peptide containing an aspartate residue.</text>
        <dbReference type="EC" id="3.5.1.52"/>
    </reaction>
</comment>
<keyword evidence="10" id="KW-0862">Zinc</keyword>
<dbReference type="SUPFAM" id="SSF54001">
    <property type="entry name" value="Cysteine proteinases"/>
    <property type="match status" value="1"/>
</dbReference>
<dbReference type="InterPro" id="IPR050883">
    <property type="entry name" value="PNGase"/>
</dbReference>
<dbReference type="PROSITE" id="PS51398">
    <property type="entry name" value="PAW"/>
    <property type="match status" value="1"/>
</dbReference>
<dbReference type="InterPro" id="IPR006588">
    <property type="entry name" value="Peptide_N_glycanase_PAW_dom"/>
</dbReference>
<name>A0ABM0N011_SACKO</name>
<dbReference type="GeneID" id="102806854"/>
<comment type="cofactor">
    <cofactor evidence="2">
        <name>Zn(2+)</name>
        <dbReference type="ChEBI" id="CHEBI:29105"/>
    </cofactor>
</comment>
<dbReference type="Pfam" id="PF04721">
    <property type="entry name" value="PAW"/>
    <property type="match status" value="1"/>
</dbReference>
<dbReference type="InterPro" id="IPR002931">
    <property type="entry name" value="Transglutaminase-like"/>
</dbReference>
<evidence type="ECO:0000256" key="7">
    <source>
        <dbReference type="ARBA" id="ARBA00022490"/>
    </source>
</evidence>
<evidence type="ECO:0000256" key="2">
    <source>
        <dbReference type="ARBA" id="ARBA00001947"/>
    </source>
</evidence>
<comment type="similarity">
    <text evidence="4 12">Belongs to the transglutaminase-like superfamily. PNGase family.</text>
</comment>
<feature type="domain" description="PAW" evidence="13">
    <location>
        <begin position="359"/>
        <end position="496"/>
    </location>
</feature>
<dbReference type="Proteomes" id="UP000694865">
    <property type="component" value="Unplaced"/>
</dbReference>
<dbReference type="InterPro" id="IPR008979">
    <property type="entry name" value="Galactose-bd-like_sf"/>
</dbReference>
<evidence type="ECO:0000256" key="3">
    <source>
        <dbReference type="ARBA" id="ARBA00004496"/>
    </source>
</evidence>
<comment type="subcellular location">
    <subcellularLocation>
        <location evidence="3">Cytoplasm</location>
    </subcellularLocation>
</comment>
<evidence type="ECO:0000256" key="4">
    <source>
        <dbReference type="ARBA" id="ARBA00009390"/>
    </source>
</evidence>
<dbReference type="Gene3D" id="3.10.620.30">
    <property type="match status" value="1"/>
</dbReference>
<evidence type="ECO:0000259" key="13">
    <source>
        <dbReference type="PROSITE" id="PS51398"/>
    </source>
</evidence>
<dbReference type="SUPFAM" id="SSF49785">
    <property type="entry name" value="Galactose-binding domain-like"/>
    <property type="match status" value="1"/>
</dbReference>
<accession>A0ABM0N011</accession>
<dbReference type="PANTHER" id="PTHR12143">
    <property type="entry name" value="PEPTIDE N-GLYCANASE PNGASE -RELATED"/>
    <property type="match status" value="1"/>
</dbReference>
<organism evidence="14 15">
    <name type="scientific">Saccoglossus kowalevskii</name>
    <name type="common">Acorn worm</name>
    <dbReference type="NCBI Taxonomy" id="10224"/>
    <lineage>
        <taxon>Eukaryota</taxon>
        <taxon>Metazoa</taxon>
        <taxon>Hemichordata</taxon>
        <taxon>Enteropneusta</taxon>
        <taxon>Harrimaniidae</taxon>
        <taxon>Saccoglossus</taxon>
    </lineage>
</organism>
<keyword evidence="9" id="KW-0378">Hydrolase</keyword>
<keyword evidence="14" id="KW-1185">Reference proteome</keyword>
<reference evidence="15" key="1">
    <citation type="submission" date="2025-08" db="UniProtKB">
        <authorList>
            <consortium name="RefSeq"/>
        </authorList>
    </citation>
    <scope>IDENTIFICATION</scope>
    <source>
        <tissue evidence="15">Testes</tissue>
    </source>
</reference>
<keyword evidence="8" id="KW-0479">Metal-binding</keyword>
<keyword evidence="7" id="KW-0963">Cytoplasm</keyword>
<dbReference type="SMART" id="SM00460">
    <property type="entry name" value="TGc"/>
    <property type="match status" value="1"/>
</dbReference>
<evidence type="ECO:0000313" key="14">
    <source>
        <dbReference type="Proteomes" id="UP000694865"/>
    </source>
</evidence>
<sequence length="496" mass="56716">MAASSDDVGTVIGQLLENETAVFLDVTELLLKFGSNPEYLVLNKDVPLDNLQRLHSELETSRNKKLGKDTAISQMPTSPSVVAPTASSSVAGATGMTTSSQNFQVTEPEFFQKLRNNFDHVLIYEDRSLQEKARSLIPLSELSKIAGEKFKNLQESMKDIPGEKALDMRDCLLIEMINWFKTSFFSWMNSPKCDRCGGETKHTGMATPSADDLKWGASRVEEYECNNCHQFVQFPRYNHPGKLLETRTGRCGEWANCFTLCCRAIGFEARYVMDWTDHVWTEVFSNSQQRWLHCDTCENGCDKPLLYEVGWGKKLSYIIAFSKDERQEGQPADRKRILELRSVAEVVEFLKPKEVKEEEMGGRTSGSLAWRLSRGETTRSQKQHEPFIFKLTPAEIKNKNLRVTYCCSTDKYLRISDNNSEQSGWNSQVFEYANIARKEEHDWKMVYLARTPDCNNARISWKFDFSCSSLVVDKITILTRSKTYENGVVSWKLLQS</sequence>
<evidence type="ECO:0000256" key="8">
    <source>
        <dbReference type="ARBA" id="ARBA00022723"/>
    </source>
</evidence>
<dbReference type="Pfam" id="PF01841">
    <property type="entry name" value="Transglut_core"/>
    <property type="match status" value="1"/>
</dbReference>
<dbReference type="Gene3D" id="2.60.120.1020">
    <property type="entry name" value="Peptide N glycanase, PAW domain"/>
    <property type="match status" value="1"/>
</dbReference>
<evidence type="ECO:0000256" key="9">
    <source>
        <dbReference type="ARBA" id="ARBA00022801"/>
    </source>
</evidence>
<dbReference type="EC" id="3.5.1.52" evidence="5"/>
<evidence type="ECO:0000256" key="10">
    <source>
        <dbReference type="ARBA" id="ARBA00022833"/>
    </source>
</evidence>
<dbReference type="SMART" id="SM00613">
    <property type="entry name" value="PAW"/>
    <property type="match status" value="1"/>
</dbReference>
<evidence type="ECO:0000256" key="12">
    <source>
        <dbReference type="PROSITE-ProRule" id="PRU00731"/>
    </source>
</evidence>
<dbReference type="Gene3D" id="1.10.1740.90">
    <property type="match status" value="1"/>
</dbReference>
<evidence type="ECO:0000256" key="5">
    <source>
        <dbReference type="ARBA" id="ARBA00012158"/>
    </source>
</evidence>
<dbReference type="InterPro" id="IPR038680">
    <property type="entry name" value="PAW_sf"/>
</dbReference>
<evidence type="ECO:0000256" key="11">
    <source>
        <dbReference type="ARBA" id="ARBA00032901"/>
    </source>
</evidence>
<dbReference type="InterPro" id="IPR038765">
    <property type="entry name" value="Papain-like_cys_pep_sf"/>
</dbReference>
<proteinExistence type="inferred from homology"/>
<evidence type="ECO:0000256" key="1">
    <source>
        <dbReference type="ARBA" id="ARBA00001650"/>
    </source>
</evidence>
<evidence type="ECO:0000256" key="6">
    <source>
        <dbReference type="ARBA" id="ARBA00018546"/>
    </source>
</evidence>
<evidence type="ECO:0000313" key="15">
    <source>
        <dbReference type="RefSeq" id="XP_006825602.1"/>
    </source>
</evidence>
<protein>
    <recommendedName>
        <fullName evidence="6">Peptide-N(4)-(N-acetyl-beta-glucosaminyl)asparagine amidase</fullName>
        <ecNumber evidence="5">3.5.1.52</ecNumber>
    </recommendedName>
    <alternativeName>
        <fullName evidence="11">Peptide:N-glycanase</fullName>
    </alternativeName>
</protein>
<dbReference type="PANTHER" id="PTHR12143:SF19">
    <property type="entry name" value="PEPTIDE-N(4)-(N-ACETYL-BETA-GLUCOSAMINYL)ASPARAGINE AMIDASE"/>
    <property type="match status" value="1"/>
</dbReference>
<gene>
    <name evidence="15" type="primary">LOC102806854</name>
</gene>